<dbReference type="AlphaFoldDB" id="W4VS22"/>
<dbReference type="EMBL" id="GAIH01000001">
    <property type="protein sequence ID" value="JAB84716.1"/>
    <property type="molecule type" value="mRNA"/>
</dbReference>
<sequence length="80" mass="8800">MGMRMMFTVFLSVVLATTLVSFTSGRRDKASHQKRDCPVTGGPNPFHHCKIACMSTGTEEYCNCVYCKDCVNSNGEKPAC</sequence>
<reference evidence="2" key="2">
    <citation type="submission" date="2015-04" db="EMBL/GenBank/DDBJ databases">
        <authorList>
            <person name="Robinson S.D."/>
            <person name="Li Q."/>
            <person name="Bandyopadhyay P.K."/>
            <person name="Gajewiak J."/>
            <person name="Yandell M."/>
            <person name="Papenfuss A.T."/>
            <person name="Purcell A.W."/>
            <person name="Olivera B.M."/>
            <person name="Norton R.S."/>
            <person name="Safavi-Hemami H."/>
        </authorList>
    </citation>
    <scope>NUCLEOTIDE SEQUENCE</scope>
    <source>
        <tissue evidence="2">Venom gland</tissue>
    </source>
</reference>
<reference evidence="2" key="1">
    <citation type="journal article" date="2014" name="PLoS ONE">
        <title>Diversity of conotoxin gene superfamilies in the venomous snail, Conus victoriae.</title>
        <authorList>
            <person name="Robinson S.D."/>
            <person name="Safavi-Hemami H."/>
            <person name="McIntosh L.D."/>
            <person name="Purcell A.W."/>
            <person name="Norton R.S."/>
            <person name="Papenfuss A.T."/>
        </authorList>
    </citation>
    <scope>NUCLEOTIDE SEQUENCE</scope>
    <source>
        <tissue evidence="2">Venom gland</tissue>
    </source>
</reference>
<feature type="chain" id="PRO_5004850510" evidence="1">
    <location>
        <begin position="26"/>
        <end position="80"/>
    </location>
</feature>
<evidence type="ECO:0000313" key="2">
    <source>
        <dbReference type="EMBL" id="JAB84716.1"/>
    </source>
</evidence>
<protein>
    <submittedName>
        <fullName evidence="2">A_Vc22.1 prepropeptide</fullName>
    </submittedName>
</protein>
<accession>W4VS22</accession>
<organism evidence="2">
    <name type="scientific">Conus victoriae</name>
    <name type="common">Queen Victoria cone</name>
    <dbReference type="NCBI Taxonomy" id="319920"/>
    <lineage>
        <taxon>Eukaryota</taxon>
        <taxon>Metazoa</taxon>
        <taxon>Spiralia</taxon>
        <taxon>Lophotrochozoa</taxon>
        <taxon>Mollusca</taxon>
        <taxon>Gastropoda</taxon>
        <taxon>Caenogastropoda</taxon>
        <taxon>Neogastropoda</taxon>
        <taxon>Conoidea</taxon>
        <taxon>Conidae</taxon>
        <taxon>Conus</taxon>
        <taxon>Cylinder</taxon>
    </lineage>
</organism>
<name>W4VS22_CONVC</name>
<keyword evidence="1" id="KW-0732">Signal</keyword>
<feature type="signal peptide" evidence="1">
    <location>
        <begin position="1"/>
        <end position="25"/>
    </location>
</feature>
<proteinExistence type="evidence at transcript level"/>
<evidence type="ECO:0000256" key="1">
    <source>
        <dbReference type="SAM" id="SignalP"/>
    </source>
</evidence>